<sequence length="935" mass="105205">MAQSHGSEDIGSINRPPRLVSGEDYDMWKNRMESFFCYHEYGMWKSIRDGPYVPMVASADSGGPLVPKEPSKYSEENIKKMEVDFKALGAIQMCLPNEVFHNFKAHKTAKELWGALEKMFAGSEEVKENRRDILKQQYENFIWKEGESLTVLYNRYTYLVGELRCSKVQLENEDILKKFIRSLPSCWTLYTVSIRRTENLKTLQMTELFGMLKTYELEMIQAKERSSSYQSATTSSTTTSALHSDHSGPSASNYYPPIVTHPQTPTASQSNSSPFLLEAPTQQPTSTAFVSDNSSSMYFIKEDLECFHPDDLEEMDIQHSYAMLSLRAKRFYSRTGRSVPSNNSNTRVGLDKSKIRCYNCNQMGHFARECKAPKANQGASHQRQGYQGQPRQQQQQQGTTPAQTAACANVGTSDFDWSFQYEDVPASNQALMADNAEIPPQVFEHLCSQACIDKVLGYRKHNQNLIDQNEEFHQMKSEFKKVEDTYKEKINCLKKEISSLKHEQTNLETQIDDLLVKLKATRAELAEQKVHVEKYEFSSKKLQRLLDIQVHERVKTGLGYHSDEYQTVPPPADYVAIHQPSFNTANLDMANRNLDPSMDACFVEDCSTSSESESTCSDHCETSEVPSAPFSEAGCPVVTPTIPAPIPFKQIKISYPPGGRKLIIEKGETSGFTNPKYQSKSKAFDISHTPGEKGPYVQRTLEEATFEHNKAHPWNFKDLFQNKNYVDSHRDKIAVSCFVCGKYNHTASTCFHYREHQRNSKQHAFEKTNRNKQVRSYDAKATKFRESLSPQRVKMQKPQQTCIICGESNHFAATCKFNPFSQAANRSSVLNPSAANKIAADRASAAKVSAADKAKTATAPAKPSAAKSAADKPKLSATTSSTDNANKARKPPTQQWKAKQSPSITIGSIDCKHAENGKLATIFYNAACYNDPPTN</sequence>
<name>A0ACB9HP79_9ASTR</name>
<evidence type="ECO:0000313" key="2">
    <source>
        <dbReference type="Proteomes" id="UP001056120"/>
    </source>
</evidence>
<proteinExistence type="predicted"/>
<reference evidence="2" key="1">
    <citation type="journal article" date="2022" name="Mol. Ecol. Resour.">
        <title>The genomes of chicory, endive, great burdock and yacon provide insights into Asteraceae palaeo-polyploidization history and plant inulin production.</title>
        <authorList>
            <person name="Fan W."/>
            <person name="Wang S."/>
            <person name="Wang H."/>
            <person name="Wang A."/>
            <person name="Jiang F."/>
            <person name="Liu H."/>
            <person name="Zhao H."/>
            <person name="Xu D."/>
            <person name="Zhang Y."/>
        </authorList>
    </citation>
    <scope>NUCLEOTIDE SEQUENCE [LARGE SCALE GENOMIC DNA]</scope>
    <source>
        <strain evidence="2">cv. Yunnan</strain>
    </source>
</reference>
<protein>
    <submittedName>
        <fullName evidence="1">Uncharacterized protein</fullName>
    </submittedName>
</protein>
<dbReference type="Proteomes" id="UP001056120">
    <property type="component" value="Linkage Group LG11"/>
</dbReference>
<accession>A0ACB9HP79</accession>
<keyword evidence="2" id="KW-1185">Reference proteome</keyword>
<reference evidence="1 2" key="2">
    <citation type="journal article" date="2022" name="Mol. Ecol. Resour.">
        <title>The genomes of chicory, endive, great burdock and yacon provide insights into Asteraceae paleo-polyploidization history and plant inulin production.</title>
        <authorList>
            <person name="Fan W."/>
            <person name="Wang S."/>
            <person name="Wang H."/>
            <person name="Wang A."/>
            <person name="Jiang F."/>
            <person name="Liu H."/>
            <person name="Zhao H."/>
            <person name="Xu D."/>
            <person name="Zhang Y."/>
        </authorList>
    </citation>
    <scope>NUCLEOTIDE SEQUENCE [LARGE SCALE GENOMIC DNA]</scope>
    <source>
        <strain evidence="2">cv. Yunnan</strain>
        <tissue evidence="1">Leaves</tissue>
    </source>
</reference>
<organism evidence="1 2">
    <name type="scientific">Smallanthus sonchifolius</name>
    <dbReference type="NCBI Taxonomy" id="185202"/>
    <lineage>
        <taxon>Eukaryota</taxon>
        <taxon>Viridiplantae</taxon>
        <taxon>Streptophyta</taxon>
        <taxon>Embryophyta</taxon>
        <taxon>Tracheophyta</taxon>
        <taxon>Spermatophyta</taxon>
        <taxon>Magnoliopsida</taxon>
        <taxon>eudicotyledons</taxon>
        <taxon>Gunneridae</taxon>
        <taxon>Pentapetalae</taxon>
        <taxon>asterids</taxon>
        <taxon>campanulids</taxon>
        <taxon>Asterales</taxon>
        <taxon>Asteraceae</taxon>
        <taxon>Asteroideae</taxon>
        <taxon>Heliantheae alliance</taxon>
        <taxon>Millerieae</taxon>
        <taxon>Smallanthus</taxon>
    </lineage>
</organism>
<comment type="caution">
    <text evidence="1">The sequence shown here is derived from an EMBL/GenBank/DDBJ whole genome shotgun (WGS) entry which is preliminary data.</text>
</comment>
<dbReference type="EMBL" id="CM042028">
    <property type="protein sequence ID" value="KAI3797539.1"/>
    <property type="molecule type" value="Genomic_DNA"/>
</dbReference>
<gene>
    <name evidence="1" type="ORF">L1987_32797</name>
</gene>
<evidence type="ECO:0000313" key="1">
    <source>
        <dbReference type="EMBL" id="KAI3797539.1"/>
    </source>
</evidence>